<keyword evidence="3" id="KW-0548">Nucleotidyltransferase</keyword>
<accession>A0A445GV50</accession>
<dbReference type="Pfam" id="PF07727">
    <property type="entry name" value="RVT_2"/>
    <property type="match status" value="1"/>
</dbReference>
<dbReference type="InterPro" id="IPR057670">
    <property type="entry name" value="SH3_retrovirus"/>
</dbReference>
<dbReference type="Pfam" id="PF14223">
    <property type="entry name" value="Retrotran_gag_2"/>
    <property type="match status" value="1"/>
</dbReference>
<evidence type="ECO:0000313" key="4">
    <source>
        <dbReference type="Proteomes" id="UP000289340"/>
    </source>
</evidence>
<proteinExistence type="predicted"/>
<sequence length="637" mass="72752">MQESLNPQQFVGMVIGNLTQAIQVSLISRKLKMSFNSAIALAHNNALGNVLTSLEHIFEGFMDSNSNFYDWLHDRIHNPTQYVVASISANLNSVPVLNVPLTIKWDHSNRMSLMIIKCGIPEVFRGNVSNDIITSAKEFLAEIEKRFAKSDEAETSTLLQNLISMKYQDKGNVKEYIMGMSNIASKLRELKLSKDLLIHLVLISLPLHFSQFKISYNCQKEKWSLNKPISYCVQEEERLKQERTESAYVVSTSKDKGKRKRTEEPKNEAAKGATINISVSMKGCLSYRKPIDSERWIYVGEDIVGTGSLLVNDNLYLLDTVASYGESFNADLCGKQIKSKKLGAYRATNVLELIHTDIYVFKTFKVEVENQLNKRIKSVRSDCGGEYYDRYDGSGEQRLGPFARPYKPNERKLDSRTVSNYFIGYSERSRGYKFYDPKLKTIFETRTTTFFEDIEFGGKNKEHEKNNGMMEDDPVNFHQAMQDSNSKKWIEAMNEEYKSMQDNKDSKGNVERYKARLVAKGYTQKEGIDVKETLSPVSSKDSFRTIMALIAHYDLELYQMDVKTTFLNDNIDETIYMVQPENFVSRDPKNMECKSGDTPVAKGDKFSLKQCPKGNLEIQEMQKIPYASAVGSLMYAQ</sequence>
<keyword evidence="3" id="KW-0808">Transferase</keyword>
<evidence type="ECO:0000259" key="1">
    <source>
        <dbReference type="Pfam" id="PF07727"/>
    </source>
</evidence>
<organism evidence="3 4">
    <name type="scientific">Glycine soja</name>
    <name type="common">Wild soybean</name>
    <dbReference type="NCBI Taxonomy" id="3848"/>
    <lineage>
        <taxon>Eukaryota</taxon>
        <taxon>Viridiplantae</taxon>
        <taxon>Streptophyta</taxon>
        <taxon>Embryophyta</taxon>
        <taxon>Tracheophyta</taxon>
        <taxon>Spermatophyta</taxon>
        <taxon>Magnoliopsida</taxon>
        <taxon>eudicotyledons</taxon>
        <taxon>Gunneridae</taxon>
        <taxon>Pentapetalae</taxon>
        <taxon>rosids</taxon>
        <taxon>fabids</taxon>
        <taxon>Fabales</taxon>
        <taxon>Fabaceae</taxon>
        <taxon>Papilionoideae</taxon>
        <taxon>50 kb inversion clade</taxon>
        <taxon>NPAAA clade</taxon>
        <taxon>indigoferoid/millettioid clade</taxon>
        <taxon>Phaseoleae</taxon>
        <taxon>Glycine</taxon>
        <taxon>Glycine subgen. Soja</taxon>
    </lineage>
</organism>
<dbReference type="Pfam" id="PF25597">
    <property type="entry name" value="SH3_retrovirus"/>
    <property type="match status" value="1"/>
</dbReference>
<comment type="caution">
    <text evidence="3">The sequence shown here is derived from an EMBL/GenBank/DDBJ whole genome shotgun (WGS) entry which is preliminary data.</text>
</comment>
<evidence type="ECO:0000313" key="3">
    <source>
        <dbReference type="EMBL" id="RZB65175.1"/>
    </source>
</evidence>
<gene>
    <name evidence="3" type="ORF">D0Y65_041288</name>
</gene>
<dbReference type="PANTHER" id="PTHR35317">
    <property type="entry name" value="OS04G0629600 PROTEIN"/>
    <property type="match status" value="1"/>
</dbReference>
<evidence type="ECO:0000259" key="2">
    <source>
        <dbReference type="Pfam" id="PF25597"/>
    </source>
</evidence>
<dbReference type="Proteomes" id="UP000289340">
    <property type="component" value="Chromosome 15"/>
</dbReference>
<dbReference type="EMBL" id="QZWG01000015">
    <property type="protein sequence ID" value="RZB65175.1"/>
    <property type="molecule type" value="Genomic_DNA"/>
</dbReference>
<name>A0A445GV50_GLYSO</name>
<feature type="domain" description="Retroviral polymerase SH3-like" evidence="2">
    <location>
        <begin position="407"/>
        <end position="461"/>
    </location>
</feature>
<reference evidence="3 4" key="1">
    <citation type="submission" date="2018-09" db="EMBL/GenBank/DDBJ databases">
        <title>A high-quality reference genome of wild soybean provides a powerful tool to mine soybean genomes.</title>
        <authorList>
            <person name="Xie M."/>
            <person name="Chung C.Y.L."/>
            <person name="Li M.-W."/>
            <person name="Wong F.-L."/>
            <person name="Chan T.-F."/>
            <person name="Lam H.-M."/>
        </authorList>
    </citation>
    <scope>NUCLEOTIDE SEQUENCE [LARGE SCALE GENOMIC DNA]</scope>
    <source>
        <strain evidence="4">cv. W05</strain>
        <tissue evidence="3">Hypocotyl of etiolated seedlings</tissue>
    </source>
</reference>
<dbReference type="InterPro" id="IPR013103">
    <property type="entry name" value="RVT_2"/>
</dbReference>
<feature type="domain" description="Reverse transcriptase Ty1/copia-type" evidence="1">
    <location>
        <begin position="503"/>
        <end position="588"/>
    </location>
</feature>
<protein>
    <submittedName>
        <fullName evidence="3">Retrovirus-related Pol polyprotein from transposon TNT 1-94</fullName>
        <ecNumber evidence="3">2.7.7.7</ecNumber>
    </submittedName>
</protein>
<dbReference type="AlphaFoldDB" id="A0A445GV50"/>
<keyword evidence="4" id="KW-1185">Reference proteome</keyword>
<dbReference type="GO" id="GO:0003887">
    <property type="term" value="F:DNA-directed DNA polymerase activity"/>
    <property type="evidence" value="ECO:0007669"/>
    <property type="project" value="UniProtKB-EC"/>
</dbReference>
<dbReference type="EC" id="2.7.7.7" evidence="3"/>
<dbReference type="PANTHER" id="PTHR35317:SF42">
    <property type="entry name" value="RETROTRANSPOSON GAG DOMAIN-CONTAINING PROTEIN"/>
    <property type="match status" value="1"/>
</dbReference>
<feature type="non-terminal residue" evidence="3">
    <location>
        <position position="637"/>
    </location>
</feature>